<organism evidence="1">
    <name type="scientific">candidate division WOR-3 bacterium</name>
    <dbReference type="NCBI Taxonomy" id="2052148"/>
    <lineage>
        <taxon>Bacteria</taxon>
        <taxon>Bacteria division WOR-3</taxon>
    </lineage>
</organism>
<evidence type="ECO:0000313" key="2">
    <source>
        <dbReference type="EMBL" id="HGL16847.1"/>
    </source>
</evidence>
<reference evidence="1" key="1">
    <citation type="journal article" date="2020" name="mSystems">
        <title>Genome- and Community-Level Interaction Insights into Carbon Utilization and Element Cycling Functions of Hydrothermarchaeota in Hydrothermal Sediment.</title>
        <authorList>
            <person name="Zhou Z."/>
            <person name="Liu Y."/>
            <person name="Xu W."/>
            <person name="Pan J."/>
            <person name="Luo Z.H."/>
            <person name="Li M."/>
        </authorList>
    </citation>
    <scope>NUCLEOTIDE SEQUENCE [LARGE SCALE GENOMIC DNA]</scope>
    <source>
        <strain evidence="1">SpSt-34</strain>
        <strain evidence="2">SpSt-69</strain>
    </source>
</reference>
<comment type="caution">
    <text evidence="1">The sequence shown here is derived from an EMBL/GenBank/DDBJ whole genome shotgun (WGS) entry which is preliminary data.</text>
</comment>
<sequence>MKVLKVYLLIIFFIFVFAFNLDSQELQKSDGKGKTLTLIEALNNGEISSVKIESLGTDQVKLIIKGKEGLKIEVPEGKINLGFIKDGTIRIKGWQTYTVYSPEEIQIKHYLQIGSDDLEKNEGLSLIMNEALTISIPQDKKGEFLVKGYVEINVPFGFKGFPLAGVSGIITTGDISIEMNKDKGKDEPKFIIVIPTTLTLKYRKSK</sequence>
<gene>
    <name evidence="1" type="ORF">ENQ77_02335</name>
    <name evidence="2" type="ORF">ENU66_00675</name>
</gene>
<name>A0A7C2K412_UNCW3</name>
<dbReference type="AlphaFoldDB" id="A0A7C2K412"/>
<dbReference type="EMBL" id="DTDJ01000008">
    <property type="protein sequence ID" value="HGL16847.1"/>
    <property type="molecule type" value="Genomic_DNA"/>
</dbReference>
<dbReference type="EMBL" id="DSOL01000065">
    <property type="protein sequence ID" value="HEN27505.1"/>
    <property type="molecule type" value="Genomic_DNA"/>
</dbReference>
<evidence type="ECO:0000313" key="1">
    <source>
        <dbReference type="EMBL" id="HEN27505.1"/>
    </source>
</evidence>
<protein>
    <submittedName>
        <fullName evidence="1">Uncharacterized protein</fullName>
    </submittedName>
</protein>
<accession>A0A7C2K412</accession>
<proteinExistence type="predicted"/>